<reference evidence="1 2" key="1">
    <citation type="submission" date="2010-04" db="EMBL/GenBank/DDBJ databases">
        <authorList>
            <person name="Qin X."/>
            <person name="Bachman B."/>
            <person name="Battles P."/>
            <person name="Bell A."/>
            <person name="Bess C."/>
            <person name="Bickham C."/>
            <person name="Chaboub L."/>
            <person name="Chen D."/>
            <person name="Coyle M."/>
            <person name="Deiros D.R."/>
            <person name="Dinh H."/>
            <person name="Forbes L."/>
            <person name="Fowler G."/>
            <person name="Francisco L."/>
            <person name="Fu Q."/>
            <person name="Gubbala S."/>
            <person name="Hale W."/>
            <person name="Han Y."/>
            <person name="Hemphill L."/>
            <person name="Highlander S.K."/>
            <person name="Hirani K."/>
            <person name="Hogues M."/>
            <person name="Jackson L."/>
            <person name="Jakkamsetti A."/>
            <person name="Javaid M."/>
            <person name="Jiang H."/>
            <person name="Korchina V."/>
            <person name="Kovar C."/>
            <person name="Lara F."/>
            <person name="Lee S."/>
            <person name="Mata R."/>
            <person name="Mathew T."/>
            <person name="Moen C."/>
            <person name="Morales K."/>
            <person name="Munidasa M."/>
            <person name="Nazareth L."/>
            <person name="Ngo R."/>
            <person name="Nguyen L."/>
            <person name="Okwuonu G."/>
            <person name="Ongeri F."/>
            <person name="Patil S."/>
            <person name="Petrosino J."/>
            <person name="Pham C."/>
            <person name="Pham P."/>
            <person name="Pu L.-L."/>
            <person name="Puazo M."/>
            <person name="Raj R."/>
            <person name="Reid J."/>
            <person name="Rouhana J."/>
            <person name="Saada N."/>
            <person name="Shang Y."/>
            <person name="Simmons D."/>
            <person name="Thornton R."/>
            <person name="Warren J."/>
            <person name="Weissenberger G."/>
            <person name="Zhang J."/>
            <person name="Zhang L."/>
            <person name="Zhou C."/>
            <person name="Zhu D."/>
            <person name="Muzny D."/>
            <person name="Worley K."/>
            <person name="Gibbs R."/>
        </authorList>
    </citation>
    <scope>NUCLEOTIDE SEQUENCE [LARGE SCALE GENOMIC DNA]</scope>
    <source>
        <strain evidence="1 2">ATCC 49957</strain>
    </source>
</reference>
<protein>
    <submittedName>
        <fullName evidence="1">Uncharacterized protein</fullName>
    </submittedName>
</protein>
<evidence type="ECO:0000313" key="2">
    <source>
        <dbReference type="Proteomes" id="UP000005324"/>
    </source>
</evidence>
<dbReference type="EMBL" id="ADVL01000292">
    <property type="protein sequence ID" value="EFH11991.1"/>
    <property type="molecule type" value="Genomic_DNA"/>
</dbReference>
<dbReference type="HOGENOM" id="CLU_214970_0_0_5"/>
<evidence type="ECO:0000313" key="1">
    <source>
        <dbReference type="EMBL" id="EFH11991.1"/>
    </source>
</evidence>
<comment type="caution">
    <text evidence="1">The sequence shown here is derived from an EMBL/GenBank/DDBJ whole genome shotgun (WGS) entry which is preliminary data.</text>
</comment>
<organism evidence="1 2">
    <name type="scientific">Pseudoroseomonas cervicalis ATCC 49957</name>
    <dbReference type="NCBI Taxonomy" id="525371"/>
    <lineage>
        <taxon>Bacteria</taxon>
        <taxon>Pseudomonadati</taxon>
        <taxon>Pseudomonadota</taxon>
        <taxon>Alphaproteobacteria</taxon>
        <taxon>Acetobacterales</taxon>
        <taxon>Roseomonadaceae</taxon>
        <taxon>Roseomonas</taxon>
    </lineage>
</organism>
<dbReference type="AlphaFoldDB" id="D5RL26"/>
<accession>D5RL26</accession>
<dbReference type="Proteomes" id="UP000005324">
    <property type="component" value="Unassembled WGS sequence"/>
</dbReference>
<keyword evidence="2" id="KW-1185">Reference proteome</keyword>
<gene>
    <name evidence="1" type="ORF">HMPREF0731_1787</name>
</gene>
<sequence length="42" mass="4947">MFFFGKKNQKTSVSLASRCAGRRRQSEKVFLLLFLQKKKILI</sequence>
<proteinExistence type="predicted"/>
<name>D5RL26_9PROT</name>